<keyword evidence="6" id="KW-1185">Reference proteome</keyword>
<dbReference type="Gene3D" id="1.10.10.10">
    <property type="entry name" value="Winged helix-like DNA-binding domain superfamily/Winged helix DNA-binding domain"/>
    <property type="match status" value="1"/>
</dbReference>
<dbReference type="Gene3D" id="3.30.450.20">
    <property type="entry name" value="PAS domain"/>
    <property type="match status" value="1"/>
</dbReference>
<dbReference type="OrthoDB" id="342253at2157"/>
<dbReference type="Proteomes" id="UP000187321">
    <property type="component" value="Plasmid unnamed1"/>
</dbReference>
<gene>
    <name evidence="4" type="ORF">BB347_17305</name>
    <name evidence="5" type="ORF">SAMN05421809_3249</name>
</gene>
<dbReference type="InterPro" id="IPR036388">
    <property type="entry name" value="WH-like_DNA-bd_sf"/>
</dbReference>
<dbReference type="SMART" id="SM00065">
    <property type="entry name" value="GAF"/>
    <property type="match status" value="1"/>
</dbReference>
<dbReference type="InterPro" id="IPR031803">
    <property type="entry name" value="BAT_GAF/HTH-assoc"/>
</dbReference>
<evidence type="ECO:0000256" key="1">
    <source>
        <dbReference type="ARBA" id="ARBA00023015"/>
    </source>
</evidence>
<dbReference type="InterPro" id="IPR035965">
    <property type="entry name" value="PAS-like_dom_sf"/>
</dbReference>
<dbReference type="Proteomes" id="UP000185687">
    <property type="component" value="Unassembled WGS sequence"/>
</dbReference>
<reference evidence="5 6" key="2">
    <citation type="submission" date="2017-01" db="EMBL/GenBank/DDBJ databases">
        <authorList>
            <person name="Mah S.A."/>
            <person name="Swanson W.J."/>
            <person name="Moy G.W."/>
            <person name="Vacquier V.D."/>
        </authorList>
    </citation>
    <scope>NUCLEOTIDE SEQUENCE [LARGE SCALE GENOMIC DNA]</scope>
    <source>
        <strain evidence="5 6">CGMCC 1.8909</strain>
    </source>
</reference>
<keyword evidence="4" id="KW-0614">Plasmid</keyword>
<dbReference type="PANTHER" id="PTHR34236:SF1">
    <property type="entry name" value="DIMETHYL SULFOXIDE REDUCTASE TRANSCRIPTIONAL ACTIVATOR"/>
    <property type="match status" value="1"/>
</dbReference>
<dbReference type="KEGG" id="hda:BB347_17305"/>
<sequence>MTDRSFDPNTPFEAVANCARDAIIILSTDSTIQYANPAVESIFGYEPETVIGESVSVLLSDADAETLLEWFDQYLTTGDRSTDWGNIRLHGVCRSGETIPLSISLSDFTRDETTYFSGIFRDVSEQQRRETRLTELNRLAQDLTDAESFQDVCQRTVDAAQTILDHSIVSIELYDADEGQLVPCTWASDVDELSDEEQLFAAERSVPWNAFVTQERTLLSDLESEPDVEHDETPLRSVYIQPIGSYGVFIAGATETDAFDEATVDSANILVGNAYSSLERVDREESLREQRDQLADKTASIDRVRRINTVIRDLTKALTQAGGREEILSEVCTRLAASEPYQFAWFGSVDQTDAEIVPQASGGGGNGFLEEISVTADDDGFGHGLIDRVVDTRSPQVQNSIYQDPPFEPWRQAAIERGYRATIGVPVVYQDTFYGVINLYASEEYVFEQMEVAVLEELGETIGYALNADERKQAFTSDQSVELAFEVTNFGESLLGLGGDSDGSFELENLVERRDGTVTMFFTADEPEADDILEWLSKQSQVLDSRLVTDRTDDRLFESRLERSTIWAQLLQRGSIVCEAQTSGDSARLVIRIPRSADPRSYDALLEEWFDDVELVARREFDEPVMAPEEFEAELQDRLTERQEEVLETAYYAGYFEWPRETNSKELAETLGIAQPTMSRHLRSSEQKFLSMLYDDT</sequence>
<dbReference type="SMART" id="SM00091">
    <property type="entry name" value="PAS"/>
    <property type="match status" value="1"/>
</dbReference>
<geneLocation type="plasmid" evidence="4">
    <name>unnamed1</name>
</geneLocation>
<organism evidence="5 6">
    <name type="scientific">Natronorubrum daqingense</name>
    <dbReference type="NCBI Taxonomy" id="588898"/>
    <lineage>
        <taxon>Archaea</taxon>
        <taxon>Methanobacteriati</taxon>
        <taxon>Methanobacteriota</taxon>
        <taxon>Stenosarchaea group</taxon>
        <taxon>Halobacteria</taxon>
        <taxon>Halobacteriales</taxon>
        <taxon>Natrialbaceae</taxon>
        <taxon>Natronorubrum</taxon>
    </lineage>
</organism>
<protein>
    <submittedName>
        <fullName evidence="5">PAS domain S-box-containing protein</fullName>
    </submittedName>
</protein>
<dbReference type="PROSITE" id="PS50112">
    <property type="entry name" value="PAS"/>
    <property type="match status" value="1"/>
</dbReference>
<dbReference type="GeneID" id="30957738"/>
<evidence type="ECO:0000259" key="3">
    <source>
        <dbReference type="PROSITE" id="PS50112"/>
    </source>
</evidence>
<reference evidence="4 7" key="1">
    <citation type="submission" date="2017-01" db="EMBL/GenBank/DDBJ databases">
        <title>Complete genome sequence of Haloterrigena daqingensis type strain (JX313T).</title>
        <authorList>
            <person name="Shuang W."/>
        </authorList>
    </citation>
    <scope>NUCLEOTIDE SEQUENCE [LARGE SCALE GENOMIC DNA]</scope>
    <source>
        <strain evidence="7">JX313</strain>
        <strain evidence="4">JX313T</strain>
        <plasmid evidence="7">Plasmid unnamed1</plasmid>
        <plasmid evidence="4">unnamed1</plasmid>
    </source>
</reference>
<evidence type="ECO:0000313" key="6">
    <source>
        <dbReference type="Proteomes" id="UP000185687"/>
    </source>
</evidence>
<dbReference type="AlphaFoldDB" id="A0A1N7FHN3"/>
<proteinExistence type="predicted"/>
<dbReference type="InterPro" id="IPR000014">
    <property type="entry name" value="PAS"/>
</dbReference>
<dbReference type="NCBIfam" id="TIGR00229">
    <property type="entry name" value="sensory_box"/>
    <property type="match status" value="1"/>
</dbReference>
<dbReference type="Gene3D" id="3.30.450.40">
    <property type="match status" value="2"/>
</dbReference>
<evidence type="ECO:0000313" key="5">
    <source>
        <dbReference type="EMBL" id="SIR99938.1"/>
    </source>
</evidence>
<dbReference type="InterPro" id="IPR007050">
    <property type="entry name" value="HTH_bacterioopsin"/>
</dbReference>
<dbReference type="CDD" id="cd00130">
    <property type="entry name" value="PAS"/>
    <property type="match status" value="1"/>
</dbReference>
<dbReference type="Pfam" id="PF13426">
    <property type="entry name" value="PAS_9"/>
    <property type="match status" value="1"/>
</dbReference>
<dbReference type="Pfam" id="PF04967">
    <property type="entry name" value="HTH_10"/>
    <property type="match status" value="1"/>
</dbReference>
<keyword evidence="1" id="KW-0805">Transcription regulation</keyword>
<feature type="domain" description="PAS" evidence="3">
    <location>
        <begin position="8"/>
        <end position="78"/>
    </location>
</feature>
<dbReference type="InterPro" id="IPR003018">
    <property type="entry name" value="GAF"/>
</dbReference>
<dbReference type="SUPFAM" id="SSF55785">
    <property type="entry name" value="PYP-like sensor domain (PAS domain)"/>
    <property type="match status" value="1"/>
</dbReference>
<dbReference type="PANTHER" id="PTHR34236">
    <property type="entry name" value="DIMETHYL SULFOXIDE REDUCTASE TRANSCRIPTIONAL ACTIVATOR"/>
    <property type="match status" value="1"/>
</dbReference>
<keyword evidence="2" id="KW-0804">Transcription</keyword>
<evidence type="ECO:0000313" key="7">
    <source>
        <dbReference type="Proteomes" id="UP000187321"/>
    </source>
</evidence>
<dbReference type="EMBL" id="FTNP01000006">
    <property type="protein sequence ID" value="SIR99938.1"/>
    <property type="molecule type" value="Genomic_DNA"/>
</dbReference>
<dbReference type="InterPro" id="IPR029016">
    <property type="entry name" value="GAF-like_dom_sf"/>
</dbReference>
<dbReference type="Pfam" id="PF15915">
    <property type="entry name" value="BAT"/>
    <property type="match status" value="1"/>
</dbReference>
<evidence type="ECO:0000313" key="4">
    <source>
        <dbReference type="EMBL" id="APX98461.1"/>
    </source>
</evidence>
<name>A0A1N7FHN3_9EURY</name>
<dbReference type="SUPFAM" id="SSF55781">
    <property type="entry name" value="GAF domain-like"/>
    <property type="match status" value="2"/>
</dbReference>
<accession>A0A1N7FHN3</accession>
<dbReference type="RefSeq" id="WP_076583462.1">
    <property type="nucleotide sequence ID" value="NZ_CP019328.1"/>
</dbReference>
<dbReference type="EMBL" id="CP019328">
    <property type="protein sequence ID" value="APX98461.1"/>
    <property type="molecule type" value="Genomic_DNA"/>
</dbReference>
<evidence type="ECO:0000256" key="2">
    <source>
        <dbReference type="ARBA" id="ARBA00023163"/>
    </source>
</evidence>
<dbReference type="Pfam" id="PF13185">
    <property type="entry name" value="GAF_2"/>
    <property type="match status" value="2"/>
</dbReference>